<dbReference type="InterPro" id="IPR006638">
    <property type="entry name" value="Elp3/MiaA/NifB-like_rSAM"/>
</dbReference>
<comment type="function">
    <text evidence="2">Catalyzes the methylthiolation of N6-threonylcarbamoyladenosine (t(6)A), leading to the formation of 2-methylthio-N6-threonylcarbamoyladenosine (ms(2)t(6)A) at position 37 in tRNAs that read codons beginning with adenine.</text>
</comment>
<dbReference type="Proteomes" id="UP000663720">
    <property type="component" value="Chromosome"/>
</dbReference>
<evidence type="ECO:0000313" key="19">
    <source>
        <dbReference type="Proteomes" id="UP000663720"/>
    </source>
</evidence>
<dbReference type="EC" id="2.8.4.5" evidence="3"/>
<keyword evidence="7" id="KW-0949">S-adenosyl-L-methionine</keyword>
<dbReference type="CDD" id="cd01335">
    <property type="entry name" value="Radical_SAM"/>
    <property type="match status" value="1"/>
</dbReference>
<evidence type="ECO:0000256" key="10">
    <source>
        <dbReference type="ARBA" id="ARBA00023004"/>
    </source>
</evidence>
<evidence type="ECO:0000256" key="6">
    <source>
        <dbReference type="ARBA" id="ARBA00022679"/>
    </source>
</evidence>
<dbReference type="GO" id="GO:0051539">
    <property type="term" value="F:4 iron, 4 sulfur cluster binding"/>
    <property type="evidence" value="ECO:0007669"/>
    <property type="project" value="UniProtKB-KW"/>
</dbReference>
<dbReference type="InterPro" id="IPR023404">
    <property type="entry name" value="rSAM_horseshoe"/>
</dbReference>
<reference evidence="18" key="1">
    <citation type="journal article" date="2021" name="Microb. Physiol.">
        <title>Proteogenomic Insights into the Physiology of Marine, Sulfate-Reducing, Filamentous Desulfonema limicola and Desulfonema magnum.</title>
        <authorList>
            <person name="Schnaars V."/>
            <person name="Wohlbrand L."/>
            <person name="Scheve S."/>
            <person name="Hinrichs C."/>
            <person name="Reinhardt R."/>
            <person name="Rabus R."/>
        </authorList>
    </citation>
    <scope>NUCLEOTIDE SEQUENCE</scope>
    <source>
        <strain evidence="18">5ac10</strain>
    </source>
</reference>
<evidence type="ECO:0000256" key="9">
    <source>
        <dbReference type="ARBA" id="ARBA00022723"/>
    </source>
</evidence>
<keyword evidence="8" id="KW-0819">tRNA processing</keyword>
<dbReference type="KEGG" id="dli:dnl_38890"/>
<dbReference type="InterPro" id="IPR007197">
    <property type="entry name" value="rSAM"/>
</dbReference>
<evidence type="ECO:0000259" key="16">
    <source>
        <dbReference type="PROSITE" id="PS51449"/>
    </source>
</evidence>
<keyword evidence="5" id="KW-0963">Cytoplasm</keyword>
<dbReference type="GO" id="GO:0035598">
    <property type="term" value="F:tRNA (N(6)-L-threonylcarbamoyladenosine(37)-C(2))-methylthiotransferase activity"/>
    <property type="evidence" value="ECO:0007669"/>
    <property type="project" value="UniProtKB-EC"/>
</dbReference>
<dbReference type="InterPro" id="IPR006467">
    <property type="entry name" value="MiaB-like_bact"/>
</dbReference>
<evidence type="ECO:0000256" key="14">
    <source>
        <dbReference type="ARBA" id="ARBA00061574"/>
    </source>
</evidence>
<dbReference type="NCBIfam" id="TIGR01579">
    <property type="entry name" value="MiaB-like-C"/>
    <property type="match status" value="1"/>
</dbReference>
<evidence type="ECO:0000256" key="8">
    <source>
        <dbReference type="ARBA" id="ARBA00022694"/>
    </source>
</evidence>
<dbReference type="SMART" id="SM00729">
    <property type="entry name" value="Elp3"/>
    <property type="match status" value="1"/>
</dbReference>
<gene>
    <name evidence="18" type="primary">miaB</name>
    <name evidence="18" type="ORF">dnl_38890</name>
</gene>
<evidence type="ECO:0000256" key="15">
    <source>
        <dbReference type="ARBA" id="ARBA00069898"/>
    </source>
</evidence>
<dbReference type="Gene3D" id="3.40.50.12160">
    <property type="entry name" value="Methylthiotransferase, N-terminal domain"/>
    <property type="match status" value="1"/>
</dbReference>
<keyword evidence="9" id="KW-0479">Metal-binding</keyword>
<proteinExistence type="inferred from homology"/>
<dbReference type="InterPro" id="IPR020612">
    <property type="entry name" value="Methylthiotransferase_CS"/>
</dbReference>
<dbReference type="PANTHER" id="PTHR11918:SF45">
    <property type="entry name" value="THREONYLCARBAMOYLADENOSINE TRNA METHYLTHIOTRANSFERASE"/>
    <property type="match status" value="1"/>
</dbReference>
<dbReference type="PROSITE" id="PS01278">
    <property type="entry name" value="MTTASE_RADICAL"/>
    <property type="match status" value="1"/>
</dbReference>
<evidence type="ECO:0000256" key="11">
    <source>
        <dbReference type="ARBA" id="ARBA00023014"/>
    </source>
</evidence>
<comment type="catalytic activity">
    <reaction evidence="13">
        <text>N(6)-L-threonylcarbamoyladenosine(37) in tRNA + (sulfur carrier)-SH + AH2 + 2 S-adenosyl-L-methionine = 2-methylsulfanyl-N(6)-L-threonylcarbamoyladenosine(37) in tRNA + (sulfur carrier)-H + 5'-deoxyadenosine + L-methionine + A + S-adenosyl-L-homocysteine + 2 H(+)</text>
        <dbReference type="Rhea" id="RHEA:37075"/>
        <dbReference type="Rhea" id="RHEA-COMP:10163"/>
        <dbReference type="Rhea" id="RHEA-COMP:11092"/>
        <dbReference type="Rhea" id="RHEA-COMP:14737"/>
        <dbReference type="Rhea" id="RHEA-COMP:14739"/>
        <dbReference type="ChEBI" id="CHEBI:13193"/>
        <dbReference type="ChEBI" id="CHEBI:15378"/>
        <dbReference type="ChEBI" id="CHEBI:17319"/>
        <dbReference type="ChEBI" id="CHEBI:17499"/>
        <dbReference type="ChEBI" id="CHEBI:29917"/>
        <dbReference type="ChEBI" id="CHEBI:57844"/>
        <dbReference type="ChEBI" id="CHEBI:57856"/>
        <dbReference type="ChEBI" id="CHEBI:59789"/>
        <dbReference type="ChEBI" id="CHEBI:64428"/>
        <dbReference type="ChEBI" id="CHEBI:74418"/>
        <dbReference type="ChEBI" id="CHEBI:74420"/>
        <dbReference type="EC" id="2.8.4.5"/>
    </reaction>
</comment>
<dbReference type="RefSeq" id="WP_246514735.1">
    <property type="nucleotide sequence ID" value="NZ_CP061799.1"/>
</dbReference>
<keyword evidence="19" id="KW-1185">Reference proteome</keyword>
<feature type="domain" description="Radical SAM core" evidence="17">
    <location>
        <begin position="147"/>
        <end position="377"/>
    </location>
</feature>
<dbReference type="SUPFAM" id="SSF102114">
    <property type="entry name" value="Radical SAM enzymes"/>
    <property type="match status" value="1"/>
</dbReference>
<dbReference type="GO" id="GO:0046872">
    <property type="term" value="F:metal ion binding"/>
    <property type="evidence" value="ECO:0007669"/>
    <property type="project" value="UniProtKB-KW"/>
</dbReference>
<dbReference type="SFLD" id="SFLDS00029">
    <property type="entry name" value="Radical_SAM"/>
    <property type="match status" value="1"/>
</dbReference>
<evidence type="ECO:0000256" key="1">
    <source>
        <dbReference type="ARBA" id="ARBA00001966"/>
    </source>
</evidence>
<dbReference type="InterPro" id="IPR005839">
    <property type="entry name" value="Methylthiotransferase"/>
</dbReference>
<keyword evidence="11" id="KW-0411">Iron-sulfur</keyword>
<dbReference type="AlphaFoldDB" id="A0A975GHJ8"/>
<evidence type="ECO:0000313" key="18">
    <source>
        <dbReference type="EMBL" id="QTA81551.1"/>
    </source>
</evidence>
<keyword evidence="4" id="KW-0004">4Fe-4S</keyword>
<dbReference type="EMBL" id="CP061799">
    <property type="protein sequence ID" value="QTA81551.1"/>
    <property type="molecule type" value="Genomic_DNA"/>
</dbReference>
<evidence type="ECO:0000256" key="5">
    <source>
        <dbReference type="ARBA" id="ARBA00022490"/>
    </source>
</evidence>
<dbReference type="Pfam" id="PF04055">
    <property type="entry name" value="Radical_SAM"/>
    <property type="match status" value="1"/>
</dbReference>
<evidence type="ECO:0000256" key="7">
    <source>
        <dbReference type="ARBA" id="ARBA00022691"/>
    </source>
</evidence>
<evidence type="ECO:0000256" key="3">
    <source>
        <dbReference type="ARBA" id="ARBA00013273"/>
    </source>
</evidence>
<organism evidence="18 19">
    <name type="scientific">Desulfonema limicola</name>
    <dbReference type="NCBI Taxonomy" id="45656"/>
    <lineage>
        <taxon>Bacteria</taxon>
        <taxon>Pseudomonadati</taxon>
        <taxon>Thermodesulfobacteriota</taxon>
        <taxon>Desulfobacteria</taxon>
        <taxon>Desulfobacterales</taxon>
        <taxon>Desulfococcaceae</taxon>
        <taxon>Desulfonema</taxon>
    </lineage>
</organism>
<evidence type="ECO:0000256" key="4">
    <source>
        <dbReference type="ARBA" id="ARBA00022485"/>
    </source>
</evidence>
<dbReference type="InterPro" id="IPR038135">
    <property type="entry name" value="Methylthiotransferase_N_sf"/>
</dbReference>
<comment type="similarity">
    <text evidence="14">Belongs to the methylthiotransferase family. MtaB subfamily.</text>
</comment>
<name>A0A975GHJ8_9BACT</name>
<keyword evidence="6" id="KW-0808">Transferase</keyword>
<accession>A0A975GHJ8</accession>
<sequence length="448" mass="50603">MLREAMQYKFSIITLGCKVNQCESESMGRYLKDAGWKPAQDGEQADLCILNTCTVTHRASMQSRQAARQAIRANPGAKLIVTGCYAQTEPQELQKIKGIDHIIGHSSKHQIPGLAVSLIKDKADFPYLVNEKIKDEKQFRQIPGLSAGTRTRPFLKIQDGCNAFCTYCIVPYARGRSRSMPADDVLNNIKLLKESGYRETVLSGIHLGCYGQDFSPAADLCSLLKEIDNQNLIDRVRISSIEPHELTDDIIRLVSDSSCFCRHFHIPLQSGDDNILKRMHRPYSREYFKNLVLKIHDLMPDAAIGADTLIGFPGETDQAFENTCNLIKDLPISYVHVFPFSPRKGTPAYSFPDQVKTEIVKQRTRKIRELGKKKKKDFYEKFINKTVDILVETRQDKETGLLKGVSSNYLTVSFKGSEDLKNTIVPVRIDKVKDKFPVHGTCLIKEKS</sequence>
<dbReference type="FunFam" id="3.80.30.20:FF:000001">
    <property type="entry name" value="tRNA-2-methylthio-N(6)-dimethylallyladenosine synthase 2"/>
    <property type="match status" value="1"/>
</dbReference>
<evidence type="ECO:0000259" key="17">
    <source>
        <dbReference type="PROSITE" id="PS51918"/>
    </source>
</evidence>
<dbReference type="InterPro" id="IPR013848">
    <property type="entry name" value="Methylthiotransferase_N"/>
</dbReference>
<comment type="cofactor">
    <cofactor evidence="1">
        <name>[4Fe-4S] cluster</name>
        <dbReference type="ChEBI" id="CHEBI:49883"/>
    </cofactor>
</comment>
<evidence type="ECO:0000256" key="12">
    <source>
        <dbReference type="ARBA" id="ARBA00031213"/>
    </source>
</evidence>
<dbReference type="PROSITE" id="PS51918">
    <property type="entry name" value="RADICAL_SAM"/>
    <property type="match status" value="1"/>
</dbReference>
<dbReference type="Gene3D" id="3.80.30.20">
    <property type="entry name" value="tm_1862 like domain"/>
    <property type="match status" value="1"/>
</dbReference>
<feature type="domain" description="MTTase N-terminal" evidence="16">
    <location>
        <begin position="8"/>
        <end position="120"/>
    </location>
</feature>
<keyword evidence="10" id="KW-0408">Iron</keyword>
<dbReference type="InterPro" id="IPR058240">
    <property type="entry name" value="rSAM_sf"/>
</dbReference>
<evidence type="ECO:0000256" key="2">
    <source>
        <dbReference type="ARBA" id="ARBA00002399"/>
    </source>
</evidence>
<dbReference type="PROSITE" id="PS51449">
    <property type="entry name" value="MTTASE_N"/>
    <property type="match status" value="1"/>
</dbReference>
<dbReference type="FunFam" id="3.40.50.12160:FF:000004">
    <property type="entry name" value="Threonylcarbamoyladenosine tRNA methylthiotransferase MtaB"/>
    <property type="match status" value="1"/>
</dbReference>
<dbReference type="NCBIfam" id="TIGR00089">
    <property type="entry name" value="MiaB/RimO family radical SAM methylthiotransferase"/>
    <property type="match status" value="1"/>
</dbReference>
<dbReference type="Pfam" id="PF00919">
    <property type="entry name" value="UPF0004"/>
    <property type="match status" value="1"/>
</dbReference>
<evidence type="ECO:0000256" key="13">
    <source>
        <dbReference type="ARBA" id="ARBA00051661"/>
    </source>
</evidence>
<dbReference type="PANTHER" id="PTHR11918">
    <property type="entry name" value="RADICAL SAM PROTEINS"/>
    <property type="match status" value="1"/>
</dbReference>
<protein>
    <recommendedName>
        <fullName evidence="15">Threonylcarbamoyladenosine tRNA methylthiotransferase MtaB</fullName>
        <ecNumber evidence="3">2.8.4.5</ecNumber>
    </recommendedName>
    <alternativeName>
        <fullName evidence="12">tRNA-t(6)A37 methylthiotransferase</fullName>
    </alternativeName>
</protein>
<dbReference type="SFLD" id="SFLDG01082">
    <property type="entry name" value="B12-binding_domain_containing"/>
    <property type="match status" value="1"/>
</dbReference>
<dbReference type="SFLD" id="SFLDG01061">
    <property type="entry name" value="methylthiotransferase"/>
    <property type="match status" value="1"/>
</dbReference>